<keyword evidence="2" id="KW-1185">Reference proteome</keyword>
<name>A0ACB8XH73_ARCLA</name>
<reference evidence="1 2" key="2">
    <citation type="journal article" date="2022" name="Mol. Ecol. Resour.">
        <title>The genomes of chicory, endive, great burdock and yacon provide insights into Asteraceae paleo-polyploidization history and plant inulin production.</title>
        <authorList>
            <person name="Fan W."/>
            <person name="Wang S."/>
            <person name="Wang H."/>
            <person name="Wang A."/>
            <person name="Jiang F."/>
            <person name="Liu H."/>
            <person name="Zhao H."/>
            <person name="Xu D."/>
            <person name="Zhang Y."/>
        </authorList>
    </citation>
    <scope>NUCLEOTIDE SEQUENCE [LARGE SCALE GENOMIC DNA]</scope>
    <source>
        <strain evidence="2">cv. Niubang</strain>
    </source>
</reference>
<dbReference type="EMBL" id="CM042063">
    <property type="protein sequence ID" value="KAI3667031.1"/>
    <property type="molecule type" value="Genomic_DNA"/>
</dbReference>
<evidence type="ECO:0000313" key="1">
    <source>
        <dbReference type="EMBL" id="KAI3667031.1"/>
    </source>
</evidence>
<comment type="caution">
    <text evidence="1">The sequence shown here is derived from an EMBL/GenBank/DDBJ whole genome shotgun (WGS) entry which is preliminary data.</text>
</comment>
<evidence type="ECO:0000313" key="2">
    <source>
        <dbReference type="Proteomes" id="UP001055879"/>
    </source>
</evidence>
<reference evidence="2" key="1">
    <citation type="journal article" date="2022" name="Mol. Ecol. Resour.">
        <title>The genomes of chicory, endive, great burdock and yacon provide insights into Asteraceae palaeo-polyploidization history and plant inulin production.</title>
        <authorList>
            <person name="Fan W."/>
            <person name="Wang S."/>
            <person name="Wang H."/>
            <person name="Wang A."/>
            <person name="Jiang F."/>
            <person name="Liu H."/>
            <person name="Zhao H."/>
            <person name="Xu D."/>
            <person name="Zhang Y."/>
        </authorList>
    </citation>
    <scope>NUCLEOTIDE SEQUENCE [LARGE SCALE GENOMIC DNA]</scope>
    <source>
        <strain evidence="2">cv. Niubang</strain>
    </source>
</reference>
<gene>
    <name evidence="1" type="ORF">L6452_42073</name>
</gene>
<proteinExistence type="predicted"/>
<accession>A0ACB8XH73</accession>
<dbReference type="Proteomes" id="UP001055879">
    <property type="component" value="Linkage Group LG17"/>
</dbReference>
<protein>
    <submittedName>
        <fullName evidence="1">Uncharacterized protein</fullName>
    </submittedName>
</protein>
<sequence length="121" mass="12912">MLGPSLSSSGGGAEAFTMSIPTKVLVVVPTRLEHLKKKGKDISSSFRFMAAVVLGKIARSKKPMFLPSSASPTGHTLAATCTANFSVKDLSYAKASTIVARYLSHDFPDMVIPFLLHTARD</sequence>
<organism evidence="1 2">
    <name type="scientific">Arctium lappa</name>
    <name type="common">Greater burdock</name>
    <name type="synonym">Lappa major</name>
    <dbReference type="NCBI Taxonomy" id="4217"/>
    <lineage>
        <taxon>Eukaryota</taxon>
        <taxon>Viridiplantae</taxon>
        <taxon>Streptophyta</taxon>
        <taxon>Embryophyta</taxon>
        <taxon>Tracheophyta</taxon>
        <taxon>Spermatophyta</taxon>
        <taxon>Magnoliopsida</taxon>
        <taxon>eudicotyledons</taxon>
        <taxon>Gunneridae</taxon>
        <taxon>Pentapetalae</taxon>
        <taxon>asterids</taxon>
        <taxon>campanulids</taxon>
        <taxon>Asterales</taxon>
        <taxon>Asteraceae</taxon>
        <taxon>Carduoideae</taxon>
        <taxon>Cardueae</taxon>
        <taxon>Arctiinae</taxon>
        <taxon>Arctium</taxon>
    </lineage>
</organism>